<proteinExistence type="predicted"/>
<dbReference type="SUPFAM" id="SSF49879">
    <property type="entry name" value="SMAD/FHA domain"/>
    <property type="match status" value="1"/>
</dbReference>
<accession>A0A0L0BR49</accession>
<dbReference type="Proteomes" id="UP000037069">
    <property type="component" value="Unassembled WGS sequence"/>
</dbReference>
<dbReference type="AlphaFoldDB" id="A0A0L0BR49"/>
<comment type="caution">
    <text evidence="2">The sequence shown here is derived from an EMBL/GenBank/DDBJ whole genome shotgun (WGS) entry which is preliminary data.</text>
</comment>
<evidence type="ECO:0000313" key="2">
    <source>
        <dbReference type="EMBL" id="KNC21709.1"/>
    </source>
</evidence>
<name>A0A0L0BR49_LUCCU</name>
<gene>
    <name evidence="2" type="ORF">FF38_01099</name>
</gene>
<protein>
    <recommendedName>
        <fullName evidence="4">FHA domain-containing protein</fullName>
    </recommendedName>
</protein>
<reference evidence="2 3" key="1">
    <citation type="journal article" date="2015" name="Nat. Commun.">
        <title>Lucilia cuprina genome unlocks parasitic fly biology to underpin future interventions.</title>
        <authorList>
            <person name="Anstead C.A."/>
            <person name="Korhonen P.K."/>
            <person name="Young N.D."/>
            <person name="Hall R.S."/>
            <person name="Jex A.R."/>
            <person name="Murali S.C."/>
            <person name="Hughes D.S."/>
            <person name="Lee S.F."/>
            <person name="Perry T."/>
            <person name="Stroehlein A.J."/>
            <person name="Ansell B.R."/>
            <person name="Breugelmans B."/>
            <person name="Hofmann A."/>
            <person name="Qu J."/>
            <person name="Dugan S."/>
            <person name="Lee S.L."/>
            <person name="Chao H."/>
            <person name="Dinh H."/>
            <person name="Han Y."/>
            <person name="Doddapaneni H.V."/>
            <person name="Worley K.C."/>
            <person name="Muzny D.M."/>
            <person name="Ioannidis P."/>
            <person name="Waterhouse R.M."/>
            <person name="Zdobnov E.M."/>
            <person name="James P.J."/>
            <person name="Bagnall N.H."/>
            <person name="Kotze A.C."/>
            <person name="Gibbs R.A."/>
            <person name="Richards S."/>
            <person name="Batterham P."/>
            <person name="Gasser R.B."/>
        </authorList>
    </citation>
    <scope>NUCLEOTIDE SEQUENCE [LARGE SCALE GENOMIC DNA]</scope>
    <source>
        <strain evidence="2 3">LS</strain>
        <tissue evidence="2">Full body</tissue>
    </source>
</reference>
<dbReference type="InterPro" id="IPR008984">
    <property type="entry name" value="SMAD_FHA_dom_sf"/>
</dbReference>
<sequence>MASQNRLPSQMIDPRDIGDEMDDGDSQIPGNPWAELETSPQSIPSKDLFLNKPQFFIGRHHPDLDKKTAYNGPLLDHSYEDQRLSRVHCMLERVVDPESGKFGVWVNAYHLISTGMGGMDDRNIYFVSSLPSASNRLSTVTLILYSSHRSKNFK</sequence>
<dbReference type="EMBL" id="JRES01001587">
    <property type="protein sequence ID" value="KNC21709.1"/>
    <property type="molecule type" value="Genomic_DNA"/>
</dbReference>
<organism evidence="2 3">
    <name type="scientific">Lucilia cuprina</name>
    <name type="common">Green bottle fly</name>
    <name type="synonym">Australian sheep blowfly</name>
    <dbReference type="NCBI Taxonomy" id="7375"/>
    <lineage>
        <taxon>Eukaryota</taxon>
        <taxon>Metazoa</taxon>
        <taxon>Ecdysozoa</taxon>
        <taxon>Arthropoda</taxon>
        <taxon>Hexapoda</taxon>
        <taxon>Insecta</taxon>
        <taxon>Pterygota</taxon>
        <taxon>Neoptera</taxon>
        <taxon>Endopterygota</taxon>
        <taxon>Diptera</taxon>
        <taxon>Brachycera</taxon>
        <taxon>Muscomorpha</taxon>
        <taxon>Oestroidea</taxon>
        <taxon>Calliphoridae</taxon>
        <taxon>Luciliinae</taxon>
        <taxon>Lucilia</taxon>
    </lineage>
</organism>
<keyword evidence="3" id="KW-1185">Reference proteome</keyword>
<feature type="region of interest" description="Disordered" evidence="1">
    <location>
        <begin position="1"/>
        <end position="39"/>
    </location>
</feature>
<evidence type="ECO:0000313" key="3">
    <source>
        <dbReference type="Proteomes" id="UP000037069"/>
    </source>
</evidence>
<evidence type="ECO:0000256" key="1">
    <source>
        <dbReference type="SAM" id="MobiDB-lite"/>
    </source>
</evidence>
<evidence type="ECO:0008006" key="4">
    <source>
        <dbReference type="Google" id="ProtNLM"/>
    </source>
</evidence>